<evidence type="ECO:0000313" key="2">
    <source>
        <dbReference type="Proteomes" id="UP000769157"/>
    </source>
</evidence>
<proteinExistence type="predicted"/>
<sequence>MEPSSTGFARFNDGYNVLAHKPSTQKTIHPTNVVRRNSRKKSQIYANKAHFISKGELHAIISSKESLHNIPSHMMTYDLKPSWTQYEYNPVFKYSIVKPTVSNKQLFLDTTDMSIRDYMTPRSVELPNHLNSPLQGLAKYALDQPIKSLPRTNYQLKRSSNRLSTMAEISLESNSEHYNRIKQEIFGRNLLWAELEPYLMTRDDIWNNDYLLTRLLFEIYLRRVVAARLAVKLGSSTAHRGNEHWDEDLISSIYGNEQMSIFREQSSSNSSS</sequence>
<keyword evidence="2" id="KW-1185">Reference proteome</keyword>
<accession>A0A9P8PC85</accession>
<dbReference type="GeneID" id="70234315"/>
<reference evidence="1" key="2">
    <citation type="submission" date="2021-01" db="EMBL/GenBank/DDBJ databases">
        <authorList>
            <person name="Schikora-Tamarit M.A."/>
        </authorList>
    </citation>
    <scope>NUCLEOTIDE SEQUENCE</scope>
    <source>
        <strain evidence="1">CBS6075</strain>
    </source>
</reference>
<protein>
    <submittedName>
        <fullName evidence="1">Uncharacterized protein</fullName>
    </submittedName>
</protein>
<dbReference type="EMBL" id="JAEUBE010000158">
    <property type="protein sequence ID" value="KAH3668594.1"/>
    <property type="molecule type" value="Genomic_DNA"/>
</dbReference>
<gene>
    <name evidence="1" type="ORF">OGAPHI_002348</name>
</gene>
<dbReference type="RefSeq" id="XP_046063008.1">
    <property type="nucleotide sequence ID" value="XM_046203209.1"/>
</dbReference>
<dbReference type="AlphaFoldDB" id="A0A9P8PC85"/>
<reference evidence="1" key="1">
    <citation type="journal article" date="2021" name="Open Biol.">
        <title>Shared evolutionary footprints suggest mitochondrial oxidative damage underlies multiple complex I losses in fungi.</title>
        <authorList>
            <person name="Schikora-Tamarit M.A."/>
            <person name="Marcet-Houben M."/>
            <person name="Nosek J."/>
            <person name="Gabaldon T."/>
        </authorList>
    </citation>
    <scope>NUCLEOTIDE SEQUENCE</scope>
    <source>
        <strain evidence="1">CBS6075</strain>
    </source>
</reference>
<organism evidence="1 2">
    <name type="scientific">Ogataea philodendri</name>
    <dbReference type="NCBI Taxonomy" id="1378263"/>
    <lineage>
        <taxon>Eukaryota</taxon>
        <taxon>Fungi</taxon>
        <taxon>Dikarya</taxon>
        <taxon>Ascomycota</taxon>
        <taxon>Saccharomycotina</taxon>
        <taxon>Pichiomycetes</taxon>
        <taxon>Pichiales</taxon>
        <taxon>Pichiaceae</taxon>
        <taxon>Ogataea</taxon>
    </lineage>
</organism>
<dbReference type="OrthoDB" id="3992193at2759"/>
<evidence type="ECO:0000313" key="1">
    <source>
        <dbReference type="EMBL" id="KAH3668594.1"/>
    </source>
</evidence>
<dbReference type="Proteomes" id="UP000769157">
    <property type="component" value="Unassembled WGS sequence"/>
</dbReference>
<comment type="caution">
    <text evidence="1">The sequence shown here is derived from an EMBL/GenBank/DDBJ whole genome shotgun (WGS) entry which is preliminary data.</text>
</comment>
<name>A0A9P8PC85_9ASCO</name>